<feature type="domain" description="Tyr recombinase" evidence="2">
    <location>
        <begin position="1"/>
        <end position="38"/>
    </location>
</feature>
<dbReference type="InterPro" id="IPR013762">
    <property type="entry name" value="Integrase-like_cat_sf"/>
</dbReference>
<evidence type="ECO:0000259" key="2">
    <source>
        <dbReference type="Pfam" id="PF00589"/>
    </source>
</evidence>
<name>A0A1G9R709_9ACTN</name>
<keyword evidence="4" id="KW-1185">Reference proteome</keyword>
<dbReference type="InterPro" id="IPR002104">
    <property type="entry name" value="Integrase_catalytic"/>
</dbReference>
<sequence length="52" mass="5679">MRHAPATELINTGVSTEAVRCRLGHASTETTRLYALLDDKVADAEIRGQAIR</sequence>
<organism evidence="3 4">
    <name type="scientific">Nonomuraea maritima</name>
    <dbReference type="NCBI Taxonomy" id="683260"/>
    <lineage>
        <taxon>Bacteria</taxon>
        <taxon>Bacillati</taxon>
        <taxon>Actinomycetota</taxon>
        <taxon>Actinomycetes</taxon>
        <taxon>Streptosporangiales</taxon>
        <taxon>Streptosporangiaceae</taxon>
        <taxon>Nonomuraea</taxon>
    </lineage>
</organism>
<dbReference type="GO" id="GO:0003677">
    <property type="term" value="F:DNA binding"/>
    <property type="evidence" value="ECO:0007669"/>
    <property type="project" value="InterPro"/>
</dbReference>
<dbReference type="InterPro" id="IPR011010">
    <property type="entry name" value="DNA_brk_join_enz"/>
</dbReference>
<dbReference type="AlphaFoldDB" id="A0A1G9R709"/>
<gene>
    <name evidence="3" type="ORF">SAMN05421874_14311</name>
</gene>
<dbReference type="SUPFAM" id="SSF56349">
    <property type="entry name" value="DNA breaking-rejoining enzymes"/>
    <property type="match status" value="1"/>
</dbReference>
<evidence type="ECO:0000313" key="4">
    <source>
        <dbReference type="Proteomes" id="UP000198683"/>
    </source>
</evidence>
<dbReference type="EMBL" id="FNFB01000043">
    <property type="protein sequence ID" value="SDM18225.1"/>
    <property type="molecule type" value="Genomic_DNA"/>
</dbReference>
<reference evidence="3 4" key="1">
    <citation type="submission" date="2016-10" db="EMBL/GenBank/DDBJ databases">
        <authorList>
            <person name="de Groot N.N."/>
        </authorList>
    </citation>
    <scope>NUCLEOTIDE SEQUENCE [LARGE SCALE GENOMIC DNA]</scope>
    <source>
        <strain evidence="3 4">CGMCC 4.5681</strain>
    </source>
</reference>
<proteinExistence type="predicted"/>
<dbReference type="Gene3D" id="1.10.443.10">
    <property type="entry name" value="Intergrase catalytic core"/>
    <property type="match status" value="1"/>
</dbReference>
<protein>
    <submittedName>
        <fullName evidence="3">Integrase/recombinase XerD</fullName>
    </submittedName>
</protein>
<evidence type="ECO:0000256" key="1">
    <source>
        <dbReference type="ARBA" id="ARBA00023172"/>
    </source>
</evidence>
<dbReference type="Proteomes" id="UP000198683">
    <property type="component" value="Unassembled WGS sequence"/>
</dbReference>
<keyword evidence="1" id="KW-0233">DNA recombination</keyword>
<dbReference type="GO" id="GO:0006310">
    <property type="term" value="P:DNA recombination"/>
    <property type="evidence" value="ECO:0007669"/>
    <property type="project" value="UniProtKB-KW"/>
</dbReference>
<evidence type="ECO:0000313" key="3">
    <source>
        <dbReference type="EMBL" id="SDM18225.1"/>
    </source>
</evidence>
<dbReference type="Pfam" id="PF00589">
    <property type="entry name" value="Phage_integrase"/>
    <property type="match status" value="1"/>
</dbReference>
<dbReference type="GO" id="GO:0015074">
    <property type="term" value="P:DNA integration"/>
    <property type="evidence" value="ECO:0007669"/>
    <property type="project" value="InterPro"/>
</dbReference>
<dbReference type="RefSeq" id="WP_245740953.1">
    <property type="nucleotide sequence ID" value="NZ_FNFB01000043.1"/>
</dbReference>
<accession>A0A1G9R709</accession>